<reference evidence="4 5" key="1">
    <citation type="submission" date="2019-05" db="EMBL/GenBank/DDBJ databases">
        <title>Verrucobacter flavum gen. nov., sp. nov. a new member of the family Verrucomicrobiaceae.</title>
        <authorList>
            <person name="Szuroczki S."/>
            <person name="Abbaszade G."/>
            <person name="Szabo A."/>
            <person name="Felfoldi T."/>
            <person name="Schumann P."/>
            <person name="Boka K."/>
            <person name="Keki Z."/>
            <person name="Toumi M."/>
            <person name="Toth E."/>
        </authorList>
    </citation>
    <scope>NUCLEOTIDE SEQUENCE [LARGE SCALE GENOMIC DNA]</scope>
    <source>
        <strain evidence="4 5">MG-N-17</strain>
    </source>
</reference>
<dbReference type="EMBL" id="VAUV01000007">
    <property type="protein sequence ID" value="TLD70862.1"/>
    <property type="molecule type" value="Genomic_DNA"/>
</dbReference>
<dbReference type="GO" id="GO:0003723">
    <property type="term" value="F:RNA binding"/>
    <property type="evidence" value="ECO:0007669"/>
    <property type="project" value="UniProtKB-KW"/>
</dbReference>
<keyword evidence="5" id="KW-1185">Reference proteome</keyword>
<evidence type="ECO:0000256" key="2">
    <source>
        <dbReference type="ARBA" id="ARBA00022884"/>
    </source>
</evidence>
<dbReference type="CDD" id="cd22533">
    <property type="entry name" value="KH-II_YlqC-like"/>
    <property type="match status" value="1"/>
</dbReference>
<evidence type="ECO:0000313" key="4">
    <source>
        <dbReference type="EMBL" id="TLD70862.1"/>
    </source>
</evidence>
<keyword evidence="2" id="KW-0694">RNA-binding</keyword>
<dbReference type="Proteomes" id="UP000306196">
    <property type="component" value="Unassembled WGS sequence"/>
</dbReference>
<feature type="compositionally biased region" description="Polar residues" evidence="3">
    <location>
        <begin position="115"/>
        <end position="130"/>
    </location>
</feature>
<proteinExistence type="predicted"/>
<dbReference type="PANTHER" id="PTHR34654">
    <property type="entry name" value="UPF0109 PROTEIN SCO5592"/>
    <property type="match status" value="1"/>
</dbReference>
<gene>
    <name evidence="4" type="ORF">FEM03_11185</name>
</gene>
<dbReference type="AlphaFoldDB" id="A0A5R8KEZ6"/>
<dbReference type="PANTHER" id="PTHR34654:SF1">
    <property type="entry name" value="RNA-BINDING PROTEIN KHPA"/>
    <property type="match status" value="1"/>
</dbReference>
<name>A0A5R8KEZ6_9BACT</name>
<sequence length="130" mass="13916">MNAPEALREFLMYVVANLIEHPKQASIAVGTTQSGAVSFRIQLAPDDVRRVVGRNGFTISAIRSLVNVAAHKHGVRVVLRVDGVSDEDEAEHMGEGGGEGQPQPSEARQPAEGSTEGQSEAKQMDTNSHE</sequence>
<dbReference type="Pfam" id="PF13083">
    <property type="entry name" value="KH_KhpA-B"/>
    <property type="match status" value="1"/>
</dbReference>
<evidence type="ECO:0000256" key="1">
    <source>
        <dbReference type="ARBA" id="ARBA00022490"/>
    </source>
</evidence>
<comment type="caution">
    <text evidence="4">The sequence shown here is derived from an EMBL/GenBank/DDBJ whole genome shotgun (WGS) entry which is preliminary data.</text>
</comment>
<feature type="region of interest" description="Disordered" evidence="3">
    <location>
        <begin position="83"/>
        <end position="130"/>
    </location>
</feature>
<evidence type="ECO:0000313" key="5">
    <source>
        <dbReference type="Proteomes" id="UP000306196"/>
    </source>
</evidence>
<dbReference type="InterPro" id="IPR020627">
    <property type="entry name" value="KhpA"/>
</dbReference>
<organism evidence="4 5">
    <name type="scientific">Phragmitibacter flavus</name>
    <dbReference type="NCBI Taxonomy" id="2576071"/>
    <lineage>
        <taxon>Bacteria</taxon>
        <taxon>Pseudomonadati</taxon>
        <taxon>Verrucomicrobiota</taxon>
        <taxon>Verrucomicrobiia</taxon>
        <taxon>Verrucomicrobiales</taxon>
        <taxon>Verrucomicrobiaceae</taxon>
        <taxon>Phragmitibacter</taxon>
    </lineage>
</organism>
<dbReference type="OrthoDB" id="9812389at2"/>
<protein>
    <submittedName>
        <fullName evidence="4">KH domain-containing protein</fullName>
    </submittedName>
</protein>
<dbReference type="RefSeq" id="WP_138086332.1">
    <property type="nucleotide sequence ID" value="NZ_VAUV01000007.1"/>
</dbReference>
<accession>A0A5R8KEZ6</accession>
<keyword evidence="1" id="KW-0963">Cytoplasm</keyword>
<evidence type="ECO:0000256" key="3">
    <source>
        <dbReference type="SAM" id="MobiDB-lite"/>
    </source>
</evidence>